<keyword evidence="4" id="KW-0158">Chromosome</keyword>
<comment type="caution">
    <text evidence="11">The sequence shown here is derived from an EMBL/GenBank/DDBJ whole genome shotgun (WGS) entry which is preliminary data.</text>
</comment>
<dbReference type="Proteomes" id="UP000593564">
    <property type="component" value="Unassembled WGS sequence"/>
</dbReference>
<keyword evidence="8" id="KW-0539">Nucleus</keyword>
<evidence type="ECO:0000256" key="8">
    <source>
        <dbReference type="ARBA" id="ARBA00023242"/>
    </source>
</evidence>
<dbReference type="EMBL" id="JACBKZ010000002">
    <property type="protein sequence ID" value="KAF5958613.1"/>
    <property type="molecule type" value="Genomic_DNA"/>
</dbReference>
<gene>
    <name evidence="11" type="ORF">HYC85_005838</name>
</gene>
<dbReference type="InterPro" id="IPR026570">
    <property type="entry name" value="CCDC86"/>
</dbReference>
<accession>A0A7J7I0M0</accession>
<evidence type="ECO:0000256" key="4">
    <source>
        <dbReference type="ARBA" id="ARBA00022454"/>
    </source>
</evidence>
<dbReference type="GO" id="GO:0005730">
    <property type="term" value="C:nucleolus"/>
    <property type="evidence" value="ECO:0007669"/>
    <property type="project" value="UniProtKB-SubCell"/>
</dbReference>
<evidence type="ECO:0000313" key="12">
    <source>
        <dbReference type="Proteomes" id="UP000593564"/>
    </source>
</evidence>
<feature type="compositionally biased region" description="Acidic residues" evidence="10">
    <location>
        <begin position="104"/>
        <end position="119"/>
    </location>
</feature>
<feature type="compositionally biased region" description="Basic residues" evidence="10">
    <location>
        <begin position="205"/>
        <end position="217"/>
    </location>
</feature>
<feature type="compositionally biased region" description="Polar residues" evidence="10">
    <location>
        <begin position="223"/>
        <end position="236"/>
    </location>
</feature>
<protein>
    <recommendedName>
        <fullName evidence="3">Coiled-coil domain-containing protein 86</fullName>
    </recommendedName>
</protein>
<dbReference type="GO" id="GO:0005694">
    <property type="term" value="C:chromosome"/>
    <property type="evidence" value="ECO:0007669"/>
    <property type="project" value="UniProtKB-SubCell"/>
</dbReference>
<dbReference type="AlphaFoldDB" id="A0A7J7I0M0"/>
<evidence type="ECO:0000256" key="6">
    <source>
        <dbReference type="ARBA" id="ARBA00022934"/>
    </source>
</evidence>
<evidence type="ECO:0000256" key="2">
    <source>
        <dbReference type="ARBA" id="ARBA00004604"/>
    </source>
</evidence>
<dbReference type="PANTHER" id="PTHR13557">
    <property type="entry name" value="COILED-COIL DOMAIN-CONTAINING PROTEIN 86"/>
    <property type="match status" value="1"/>
</dbReference>
<evidence type="ECO:0000256" key="7">
    <source>
        <dbReference type="ARBA" id="ARBA00023054"/>
    </source>
</evidence>
<evidence type="ECO:0000313" key="11">
    <source>
        <dbReference type="EMBL" id="KAF5958613.1"/>
    </source>
</evidence>
<feature type="region of interest" description="Disordered" evidence="10">
    <location>
        <begin position="74"/>
        <end position="143"/>
    </location>
</feature>
<name>A0A7J7I0M0_CAMSI</name>
<evidence type="ECO:0000256" key="10">
    <source>
        <dbReference type="SAM" id="MobiDB-lite"/>
    </source>
</evidence>
<comment type="function">
    <text evidence="9">Required for proper chromosome segregation during mitosis and error-free mitotic progression.</text>
</comment>
<dbReference type="PANTHER" id="PTHR13557:SF1">
    <property type="entry name" value="COILED-COIL DOMAIN-CONTAINING PROTEIN 86"/>
    <property type="match status" value="1"/>
</dbReference>
<feature type="compositionally biased region" description="Low complexity" evidence="10">
    <location>
        <begin position="127"/>
        <end position="138"/>
    </location>
</feature>
<feature type="region of interest" description="Disordered" evidence="10">
    <location>
        <begin position="198"/>
        <end position="248"/>
    </location>
</feature>
<keyword evidence="5" id="KW-0597">Phosphoprotein</keyword>
<feature type="compositionally biased region" description="Basic residues" evidence="10">
    <location>
        <begin position="238"/>
        <end position="248"/>
    </location>
</feature>
<proteinExistence type="predicted"/>
<evidence type="ECO:0000256" key="3">
    <source>
        <dbReference type="ARBA" id="ARBA00016738"/>
    </source>
</evidence>
<organism evidence="11 12">
    <name type="scientific">Camellia sinensis</name>
    <name type="common">Tea plant</name>
    <name type="synonym">Thea sinensis</name>
    <dbReference type="NCBI Taxonomy" id="4442"/>
    <lineage>
        <taxon>Eukaryota</taxon>
        <taxon>Viridiplantae</taxon>
        <taxon>Streptophyta</taxon>
        <taxon>Embryophyta</taxon>
        <taxon>Tracheophyta</taxon>
        <taxon>Spermatophyta</taxon>
        <taxon>Magnoliopsida</taxon>
        <taxon>eudicotyledons</taxon>
        <taxon>Gunneridae</taxon>
        <taxon>Pentapetalae</taxon>
        <taxon>asterids</taxon>
        <taxon>Ericales</taxon>
        <taxon>Theaceae</taxon>
        <taxon>Camellia</taxon>
    </lineage>
</organism>
<keyword evidence="12" id="KW-1185">Reference proteome</keyword>
<comment type="subcellular location">
    <subcellularLocation>
        <location evidence="1">Chromosome</location>
    </subcellularLocation>
    <subcellularLocation>
        <location evidence="2">Nucleus</location>
        <location evidence="2">Nucleolus</location>
    </subcellularLocation>
</comment>
<evidence type="ECO:0000256" key="1">
    <source>
        <dbReference type="ARBA" id="ARBA00004286"/>
    </source>
</evidence>
<keyword evidence="7" id="KW-0175">Coiled coil</keyword>
<evidence type="ECO:0000256" key="9">
    <source>
        <dbReference type="ARBA" id="ARBA00093307"/>
    </source>
</evidence>
<keyword evidence="6" id="KW-0164">Citrullination</keyword>
<reference evidence="12" key="1">
    <citation type="journal article" date="2020" name="Nat. Commun.">
        <title>Genome assembly of wild tea tree DASZ reveals pedigree and selection history of tea varieties.</title>
        <authorList>
            <person name="Zhang W."/>
            <person name="Zhang Y."/>
            <person name="Qiu H."/>
            <person name="Guo Y."/>
            <person name="Wan H."/>
            <person name="Zhang X."/>
            <person name="Scossa F."/>
            <person name="Alseekh S."/>
            <person name="Zhang Q."/>
            <person name="Wang P."/>
            <person name="Xu L."/>
            <person name="Schmidt M.H."/>
            <person name="Jia X."/>
            <person name="Li D."/>
            <person name="Zhu A."/>
            <person name="Guo F."/>
            <person name="Chen W."/>
            <person name="Ni D."/>
            <person name="Usadel B."/>
            <person name="Fernie A.R."/>
            <person name="Wen W."/>
        </authorList>
    </citation>
    <scope>NUCLEOTIDE SEQUENCE [LARGE SCALE GENOMIC DNA]</scope>
    <source>
        <strain evidence="12">cv. G240</strain>
    </source>
</reference>
<reference evidence="11 12" key="2">
    <citation type="submission" date="2020-07" db="EMBL/GenBank/DDBJ databases">
        <title>Genome assembly of wild tea tree DASZ reveals pedigree and selection history of tea varieties.</title>
        <authorList>
            <person name="Zhang W."/>
        </authorList>
    </citation>
    <scope>NUCLEOTIDE SEQUENCE [LARGE SCALE GENOMIC DNA]</scope>
    <source>
        <strain evidence="12">cv. G240</strain>
        <tissue evidence="11">Leaf</tissue>
    </source>
</reference>
<evidence type="ECO:0000256" key="5">
    <source>
        <dbReference type="ARBA" id="ARBA00022553"/>
    </source>
</evidence>
<sequence length="268" mass="31113">MLERVSSAQSSVIFTHPALLTVLQNARAVSDDILDVQRIFWTFWRTSPVMLNILASLRMACTIDFRCLDEGFGGKTHKRKRSKQAEEELNRSIQSQNNNKDDASMEVEEEEEEEEEEEGTQSKRQAVSSSDSPDKSVVFGKPTYDGVISGKVSGRKWKQPRTHRASAVYVTRKSTTYEQRMKQKKIKRAYTERITELKEEIRHNKVEKRKKRQKRDKRKQDNILRSGTKLQKITNPKTLKKIAKSKHKKLLKVVPNDLLNNNNNKKKD</sequence>